<dbReference type="RefSeq" id="WP_143673262.1">
    <property type="nucleotide sequence ID" value="NZ_JAGJBZ010000002.1"/>
</dbReference>
<evidence type="ECO:0008006" key="3">
    <source>
        <dbReference type="Google" id="ProtNLM"/>
    </source>
</evidence>
<gene>
    <name evidence="1" type="ORF">PV517_05425</name>
</gene>
<protein>
    <recommendedName>
        <fullName evidence="3">Transposase</fullName>
    </recommendedName>
</protein>
<evidence type="ECO:0000313" key="2">
    <source>
        <dbReference type="Proteomes" id="UP001271723"/>
    </source>
</evidence>
<evidence type="ECO:0000313" key="1">
    <source>
        <dbReference type="EMBL" id="MDX2908143.1"/>
    </source>
</evidence>
<accession>A0ABU4KXL4</accession>
<name>A0ABU4KXL4_9ACTN</name>
<sequence>MPEIRWLLGGVAHGLERLAEFDYSICFLGAVIMLCDINYITVEPKCRSQVPSKVIPHLI</sequence>
<dbReference type="Proteomes" id="UP001271723">
    <property type="component" value="Unassembled WGS sequence"/>
</dbReference>
<comment type="caution">
    <text evidence="1">The sequence shown here is derived from an EMBL/GenBank/DDBJ whole genome shotgun (WGS) entry which is preliminary data.</text>
</comment>
<keyword evidence="2" id="KW-1185">Reference proteome</keyword>
<proteinExistence type="predicted"/>
<organism evidence="1 2">
    <name type="scientific">Streptomyces griseiscabiei</name>
    <dbReference type="NCBI Taxonomy" id="2993540"/>
    <lineage>
        <taxon>Bacteria</taxon>
        <taxon>Bacillati</taxon>
        <taxon>Actinomycetota</taxon>
        <taxon>Actinomycetes</taxon>
        <taxon>Kitasatosporales</taxon>
        <taxon>Streptomycetaceae</taxon>
        <taxon>Streptomyces</taxon>
    </lineage>
</organism>
<reference evidence="1 2" key="1">
    <citation type="journal article" date="2023" name="Microb. Genom.">
        <title>Mesoterricola silvestris gen. nov., sp. nov., Mesoterricola sediminis sp. nov., Geothrix oryzae sp. nov., Geothrix edaphica sp. nov., Geothrix rubra sp. nov., and Geothrix limicola sp. nov., six novel members of Acidobacteriota isolated from soils.</title>
        <authorList>
            <person name="Weisberg A.J."/>
            <person name="Pearce E."/>
            <person name="Kramer C.G."/>
            <person name="Chang J.H."/>
            <person name="Clarke C.R."/>
        </authorList>
    </citation>
    <scope>NUCLEOTIDE SEQUENCE [LARGE SCALE GENOMIC DNA]</scope>
    <source>
        <strain evidence="1 2">NRRL_B-2795</strain>
    </source>
</reference>
<dbReference type="EMBL" id="JARAVY010000002">
    <property type="protein sequence ID" value="MDX2908143.1"/>
    <property type="molecule type" value="Genomic_DNA"/>
</dbReference>